<dbReference type="InterPro" id="IPR027806">
    <property type="entry name" value="HARBI1_dom"/>
</dbReference>
<dbReference type="Proteomes" id="UP001162162">
    <property type="component" value="Unassembled WGS sequence"/>
</dbReference>
<dbReference type="EMBL" id="JAPWTK010000620">
    <property type="protein sequence ID" value="KAJ8937774.1"/>
    <property type="molecule type" value="Genomic_DNA"/>
</dbReference>
<name>A0AAV8XI69_9CUCU</name>
<comment type="caution">
    <text evidence="4">The sequence shown here is derived from an EMBL/GenBank/DDBJ whole genome shotgun (WGS) entry which is preliminary data.</text>
</comment>
<evidence type="ECO:0000259" key="3">
    <source>
        <dbReference type="Pfam" id="PF13359"/>
    </source>
</evidence>
<protein>
    <recommendedName>
        <fullName evidence="3">DDE Tnp4 domain-containing protein</fullName>
    </recommendedName>
</protein>
<reference evidence="4" key="1">
    <citation type="journal article" date="2023" name="Insect Mol. Biol.">
        <title>Genome sequencing provides insights into the evolution of gene families encoding plant cell wall-degrading enzymes in longhorned beetles.</title>
        <authorList>
            <person name="Shin N.R."/>
            <person name="Okamura Y."/>
            <person name="Kirsch R."/>
            <person name="Pauchet Y."/>
        </authorList>
    </citation>
    <scope>NUCLEOTIDE SEQUENCE</scope>
    <source>
        <strain evidence="4">AMC_N1</strain>
    </source>
</reference>
<proteinExistence type="predicted"/>
<evidence type="ECO:0000256" key="1">
    <source>
        <dbReference type="ARBA" id="ARBA00001968"/>
    </source>
</evidence>
<gene>
    <name evidence="4" type="ORF">NQ318_013961</name>
</gene>
<sequence>MQFPLTKEDCCKIASELKNKWQFINCGGALDGKHIRIVPSPHSGAQYHYKNFYSIVLMALVNANYEFIFINVGKTGRYSDGGVLEYTEFYHKLMNVCHVEWILEY</sequence>
<dbReference type="GO" id="GO:0046872">
    <property type="term" value="F:metal ion binding"/>
    <property type="evidence" value="ECO:0007669"/>
    <property type="project" value="UniProtKB-KW"/>
</dbReference>
<evidence type="ECO:0000313" key="4">
    <source>
        <dbReference type="EMBL" id="KAJ8937774.1"/>
    </source>
</evidence>
<evidence type="ECO:0000256" key="2">
    <source>
        <dbReference type="ARBA" id="ARBA00022723"/>
    </source>
</evidence>
<keyword evidence="2" id="KW-0479">Metal-binding</keyword>
<dbReference type="Pfam" id="PF13359">
    <property type="entry name" value="DDE_Tnp_4"/>
    <property type="match status" value="1"/>
</dbReference>
<organism evidence="4 5">
    <name type="scientific">Aromia moschata</name>
    <dbReference type="NCBI Taxonomy" id="1265417"/>
    <lineage>
        <taxon>Eukaryota</taxon>
        <taxon>Metazoa</taxon>
        <taxon>Ecdysozoa</taxon>
        <taxon>Arthropoda</taxon>
        <taxon>Hexapoda</taxon>
        <taxon>Insecta</taxon>
        <taxon>Pterygota</taxon>
        <taxon>Neoptera</taxon>
        <taxon>Endopterygota</taxon>
        <taxon>Coleoptera</taxon>
        <taxon>Polyphaga</taxon>
        <taxon>Cucujiformia</taxon>
        <taxon>Chrysomeloidea</taxon>
        <taxon>Cerambycidae</taxon>
        <taxon>Cerambycinae</taxon>
        <taxon>Callichromatini</taxon>
        <taxon>Aromia</taxon>
    </lineage>
</organism>
<accession>A0AAV8XI69</accession>
<comment type="cofactor">
    <cofactor evidence="1">
        <name>a divalent metal cation</name>
        <dbReference type="ChEBI" id="CHEBI:60240"/>
    </cofactor>
</comment>
<keyword evidence="5" id="KW-1185">Reference proteome</keyword>
<dbReference type="AlphaFoldDB" id="A0AAV8XI69"/>
<evidence type="ECO:0000313" key="5">
    <source>
        <dbReference type="Proteomes" id="UP001162162"/>
    </source>
</evidence>
<feature type="domain" description="DDE Tnp4" evidence="3">
    <location>
        <begin position="30"/>
        <end position="96"/>
    </location>
</feature>